<dbReference type="GO" id="GO:0033588">
    <property type="term" value="C:elongator holoenzyme complex"/>
    <property type="evidence" value="ECO:0007669"/>
    <property type="project" value="InterPro"/>
</dbReference>
<dbReference type="CDD" id="cd19495">
    <property type="entry name" value="Elp6"/>
    <property type="match status" value="1"/>
</dbReference>
<name>A0AAV5S4S7_MAUHU</name>
<comment type="pathway">
    <text evidence="1">tRNA modification; 5-methoxycarbonylmethyl-2-thiouridine-tRNA biosynthesis.</text>
</comment>
<sequence length="271" mass="30264">MSLPQRQDLTLFSDQSVLPRELLNGDGHHMFLVTSTMATQPLWLLTALIETKIKGAPLSLNGSAARRSENPATQEMKTPVVVASFLHEHSFYHQALQKLRINANAYKVVDLLTGFVQKCGGKPRDVVLKELLEQFTPDSQSTILIEQPELLLSLLDGLTSDELNQKFLQPLRKKCNLLIVSSSIDLFQDNENDPLDGSRGAVEYTRFISSLIYTSIVVMNLRSLETGRAKDVTGSLMISRGGQAPAGLSVHVVENEYLYLTEKESTRLFYR</sequence>
<evidence type="ECO:0000313" key="3">
    <source>
        <dbReference type="EMBL" id="GMM58446.1"/>
    </source>
</evidence>
<dbReference type="GO" id="GO:0002098">
    <property type="term" value="P:tRNA wobble uridine modification"/>
    <property type="evidence" value="ECO:0007669"/>
    <property type="project" value="InterPro"/>
</dbReference>
<proteinExistence type="inferred from homology"/>
<dbReference type="EMBL" id="BTGD01000025">
    <property type="protein sequence ID" value="GMM58446.1"/>
    <property type="molecule type" value="Genomic_DNA"/>
</dbReference>
<keyword evidence="4" id="KW-1185">Reference proteome</keyword>
<dbReference type="InterPro" id="IPR018627">
    <property type="entry name" value="ELP6"/>
</dbReference>
<accession>A0AAV5S4S7</accession>
<dbReference type="Gene3D" id="3.40.50.300">
    <property type="entry name" value="P-loop containing nucleotide triphosphate hydrolases"/>
    <property type="match status" value="1"/>
</dbReference>
<gene>
    <name evidence="3" type="ORF">DAKH74_050630</name>
</gene>
<organism evidence="3 4">
    <name type="scientific">Maudiozyma humilis</name>
    <name type="common">Sour dough yeast</name>
    <name type="synonym">Kazachstania humilis</name>
    <dbReference type="NCBI Taxonomy" id="51915"/>
    <lineage>
        <taxon>Eukaryota</taxon>
        <taxon>Fungi</taxon>
        <taxon>Dikarya</taxon>
        <taxon>Ascomycota</taxon>
        <taxon>Saccharomycotina</taxon>
        <taxon>Saccharomycetes</taxon>
        <taxon>Saccharomycetales</taxon>
        <taxon>Saccharomycetaceae</taxon>
        <taxon>Maudiozyma</taxon>
    </lineage>
</organism>
<protein>
    <submittedName>
        <fullName evidence="3">Elongator subunit</fullName>
    </submittedName>
</protein>
<comment type="similarity">
    <text evidence="2">Belongs to the ELP6 family.</text>
</comment>
<dbReference type="PANTHER" id="PTHR16184:SF6">
    <property type="entry name" value="ELONGATOR COMPLEX PROTEIN 6"/>
    <property type="match status" value="1"/>
</dbReference>
<comment type="caution">
    <text evidence="3">The sequence shown here is derived from an EMBL/GenBank/DDBJ whole genome shotgun (WGS) entry which is preliminary data.</text>
</comment>
<dbReference type="InterPro" id="IPR027417">
    <property type="entry name" value="P-loop_NTPase"/>
</dbReference>
<evidence type="ECO:0000313" key="4">
    <source>
        <dbReference type="Proteomes" id="UP001377567"/>
    </source>
</evidence>
<dbReference type="Proteomes" id="UP001377567">
    <property type="component" value="Unassembled WGS sequence"/>
</dbReference>
<reference evidence="3 4" key="1">
    <citation type="journal article" date="2023" name="Elife">
        <title>Identification of key yeast species and microbe-microbe interactions impacting larval growth of Drosophila in the wild.</title>
        <authorList>
            <person name="Mure A."/>
            <person name="Sugiura Y."/>
            <person name="Maeda R."/>
            <person name="Honda K."/>
            <person name="Sakurai N."/>
            <person name="Takahashi Y."/>
            <person name="Watada M."/>
            <person name="Katoh T."/>
            <person name="Gotoh A."/>
            <person name="Gotoh Y."/>
            <person name="Taniguchi I."/>
            <person name="Nakamura K."/>
            <person name="Hayashi T."/>
            <person name="Katayama T."/>
            <person name="Uemura T."/>
            <person name="Hattori Y."/>
        </authorList>
    </citation>
    <scope>NUCLEOTIDE SEQUENCE [LARGE SCALE GENOMIC DNA]</scope>
    <source>
        <strain evidence="3 4">KH-74</strain>
    </source>
</reference>
<evidence type="ECO:0000256" key="2">
    <source>
        <dbReference type="ARBA" id="ARBA00008837"/>
    </source>
</evidence>
<evidence type="ECO:0000256" key="1">
    <source>
        <dbReference type="ARBA" id="ARBA00005043"/>
    </source>
</evidence>
<dbReference type="PANTHER" id="PTHR16184">
    <property type="entry name" value="ELONGATOR COMPLEX PROTEIN 6"/>
    <property type="match status" value="1"/>
</dbReference>
<dbReference type="AlphaFoldDB" id="A0AAV5S4S7"/>